<gene>
    <name evidence="2" type="ORF">UFOPK3516_00787</name>
</gene>
<evidence type="ECO:0000259" key="1">
    <source>
        <dbReference type="Pfam" id="PF01551"/>
    </source>
</evidence>
<dbReference type="PANTHER" id="PTHR21666:SF270">
    <property type="entry name" value="MUREIN HYDROLASE ACTIVATOR ENVC"/>
    <property type="match status" value="1"/>
</dbReference>
<dbReference type="PANTHER" id="PTHR21666">
    <property type="entry name" value="PEPTIDASE-RELATED"/>
    <property type="match status" value="1"/>
</dbReference>
<name>A0A6J7FR09_9ZZZZ</name>
<dbReference type="AlphaFoldDB" id="A0A6J7FR09"/>
<feature type="domain" description="M23ase beta-sheet core" evidence="1">
    <location>
        <begin position="105"/>
        <end position="206"/>
    </location>
</feature>
<dbReference type="Gene3D" id="2.70.70.10">
    <property type="entry name" value="Glucose Permease (Domain IIA)"/>
    <property type="match status" value="1"/>
</dbReference>
<dbReference type="InterPro" id="IPR050570">
    <property type="entry name" value="Cell_wall_metabolism_enzyme"/>
</dbReference>
<sequence>MLAFLSVGGLALVAGLPSYAATETPLAASSQLVEADQRVTGARAQQTVVRDSVGTVAGWSMPGGHSLASYVNNPFGTIQWPFAVTVPISDMFGAREAPCSGCSTMHAGIDFDAGEGRPIQVVADGFVTKVNPLNNNGDGMFVEISHNVGGLQFMSRYCHLLPGSILVSEGQAVTVTQIIAQVGDTGLSTGAHLHFEIHVDGAAVDPFAWLTSHAN</sequence>
<reference evidence="2" key="1">
    <citation type="submission" date="2020-05" db="EMBL/GenBank/DDBJ databases">
        <authorList>
            <person name="Chiriac C."/>
            <person name="Salcher M."/>
            <person name="Ghai R."/>
            <person name="Kavagutti S V."/>
        </authorList>
    </citation>
    <scope>NUCLEOTIDE SEQUENCE</scope>
</reference>
<proteinExistence type="predicted"/>
<dbReference type="CDD" id="cd12797">
    <property type="entry name" value="M23_peptidase"/>
    <property type="match status" value="1"/>
</dbReference>
<dbReference type="InterPro" id="IPR011055">
    <property type="entry name" value="Dup_hybrid_motif"/>
</dbReference>
<organism evidence="2">
    <name type="scientific">freshwater metagenome</name>
    <dbReference type="NCBI Taxonomy" id="449393"/>
    <lineage>
        <taxon>unclassified sequences</taxon>
        <taxon>metagenomes</taxon>
        <taxon>ecological metagenomes</taxon>
    </lineage>
</organism>
<dbReference type="InterPro" id="IPR016047">
    <property type="entry name" value="M23ase_b-sheet_dom"/>
</dbReference>
<dbReference type="SUPFAM" id="SSF51261">
    <property type="entry name" value="Duplicated hybrid motif"/>
    <property type="match status" value="1"/>
</dbReference>
<protein>
    <submittedName>
        <fullName evidence="2">Unannotated protein</fullName>
    </submittedName>
</protein>
<dbReference type="EMBL" id="CAFBMB010000047">
    <property type="protein sequence ID" value="CAB4897931.1"/>
    <property type="molecule type" value="Genomic_DNA"/>
</dbReference>
<accession>A0A6J7FR09</accession>
<dbReference type="GO" id="GO:0004222">
    <property type="term" value="F:metalloendopeptidase activity"/>
    <property type="evidence" value="ECO:0007669"/>
    <property type="project" value="TreeGrafter"/>
</dbReference>
<evidence type="ECO:0000313" key="2">
    <source>
        <dbReference type="EMBL" id="CAB4897931.1"/>
    </source>
</evidence>
<dbReference type="Pfam" id="PF01551">
    <property type="entry name" value="Peptidase_M23"/>
    <property type="match status" value="1"/>
</dbReference>